<keyword evidence="13" id="KW-0472">Membrane</keyword>
<keyword evidence="9" id="KW-0653">Protein transport</keyword>
<feature type="compositionally biased region" description="Low complexity" evidence="20">
    <location>
        <begin position="614"/>
        <end position="624"/>
    </location>
</feature>
<feature type="compositionally biased region" description="Acidic residues" evidence="20">
    <location>
        <begin position="1476"/>
        <end position="1487"/>
    </location>
</feature>
<evidence type="ECO:0000313" key="22">
    <source>
        <dbReference type="EMBL" id="RKO92951.1"/>
    </source>
</evidence>
<evidence type="ECO:0000256" key="13">
    <source>
        <dbReference type="ARBA" id="ARBA00023136"/>
    </source>
</evidence>
<evidence type="ECO:0000256" key="12">
    <source>
        <dbReference type="ARBA" id="ARBA00023132"/>
    </source>
</evidence>
<feature type="compositionally biased region" description="Low complexity" evidence="20">
    <location>
        <begin position="2210"/>
        <end position="2240"/>
    </location>
</feature>
<dbReference type="SMART" id="SM00547">
    <property type="entry name" value="ZnF_RBZ"/>
    <property type="match status" value="2"/>
</dbReference>
<dbReference type="Gene3D" id="2.130.10.10">
    <property type="entry name" value="YVTN repeat-like/Quinoprotein amine dehydrogenase"/>
    <property type="match status" value="1"/>
</dbReference>
<feature type="compositionally biased region" description="Polar residues" evidence="20">
    <location>
        <begin position="1596"/>
        <end position="1610"/>
    </location>
</feature>
<feature type="region of interest" description="Disordered" evidence="20">
    <location>
        <begin position="724"/>
        <end position="752"/>
    </location>
</feature>
<evidence type="ECO:0000256" key="16">
    <source>
        <dbReference type="ARBA" id="ARBA00068609"/>
    </source>
</evidence>
<feature type="compositionally biased region" description="Low complexity" evidence="20">
    <location>
        <begin position="1685"/>
        <end position="1736"/>
    </location>
</feature>
<dbReference type="InterPro" id="IPR039462">
    <property type="entry name" value="Nup159/Nup146_N"/>
</dbReference>
<feature type="region of interest" description="Disordered" evidence="20">
    <location>
        <begin position="553"/>
        <end position="575"/>
    </location>
</feature>
<dbReference type="GO" id="GO:0017056">
    <property type="term" value="F:structural constituent of nuclear pore"/>
    <property type="evidence" value="ECO:0007669"/>
    <property type="project" value="TreeGrafter"/>
</dbReference>
<dbReference type="GO" id="GO:0006405">
    <property type="term" value="P:RNA export from nucleus"/>
    <property type="evidence" value="ECO:0007669"/>
    <property type="project" value="TreeGrafter"/>
</dbReference>
<feature type="compositionally biased region" description="Polar residues" evidence="20">
    <location>
        <begin position="625"/>
        <end position="645"/>
    </location>
</feature>
<keyword evidence="8" id="KW-0862">Zinc</keyword>
<keyword evidence="23" id="KW-1185">Reference proteome</keyword>
<feature type="compositionally biased region" description="Low complexity" evidence="20">
    <location>
        <begin position="1614"/>
        <end position="1625"/>
    </location>
</feature>
<keyword evidence="6 19" id="KW-0863">Zinc-finger</keyword>
<dbReference type="GO" id="GO:0003677">
    <property type="term" value="F:DNA binding"/>
    <property type="evidence" value="ECO:0007669"/>
    <property type="project" value="UniProtKB-KW"/>
</dbReference>
<dbReference type="GO" id="GO:0005643">
    <property type="term" value="C:nuclear pore"/>
    <property type="evidence" value="ECO:0007669"/>
    <property type="project" value="UniProtKB-SubCell"/>
</dbReference>
<dbReference type="GO" id="GO:0051028">
    <property type="term" value="P:mRNA transport"/>
    <property type="evidence" value="ECO:0007669"/>
    <property type="project" value="UniProtKB-KW"/>
</dbReference>
<evidence type="ECO:0000256" key="1">
    <source>
        <dbReference type="ARBA" id="ARBA00001947"/>
    </source>
</evidence>
<comment type="similarity">
    <text evidence="15">Belongs to the NUP153 family.</text>
</comment>
<dbReference type="InterPro" id="IPR036443">
    <property type="entry name" value="Znf_RanBP2_sf"/>
</dbReference>
<keyword evidence="4" id="KW-0813">Transport</keyword>
<dbReference type="InterPro" id="IPR015943">
    <property type="entry name" value="WD40/YVTN_repeat-like_dom_sf"/>
</dbReference>
<evidence type="ECO:0000256" key="5">
    <source>
        <dbReference type="ARBA" id="ARBA00022723"/>
    </source>
</evidence>
<evidence type="ECO:0000256" key="15">
    <source>
        <dbReference type="ARBA" id="ARBA00060842"/>
    </source>
</evidence>
<evidence type="ECO:0000256" key="9">
    <source>
        <dbReference type="ARBA" id="ARBA00022927"/>
    </source>
</evidence>
<dbReference type="GO" id="GO:0008270">
    <property type="term" value="F:zinc ion binding"/>
    <property type="evidence" value="ECO:0007669"/>
    <property type="project" value="UniProtKB-KW"/>
</dbReference>
<feature type="compositionally biased region" description="Acidic residues" evidence="20">
    <location>
        <begin position="1759"/>
        <end position="1772"/>
    </location>
</feature>
<evidence type="ECO:0000256" key="17">
    <source>
        <dbReference type="ARBA" id="ARBA00078197"/>
    </source>
</evidence>
<feature type="compositionally biased region" description="Low complexity" evidence="20">
    <location>
        <begin position="1820"/>
        <end position="1834"/>
    </location>
</feature>
<dbReference type="Pfam" id="PF16755">
    <property type="entry name" value="Beta-prop_NUP159_NUP214"/>
    <property type="match status" value="1"/>
</dbReference>
<reference evidence="23" key="1">
    <citation type="journal article" date="2018" name="Nat. Microbiol.">
        <title>Leveraging single-cell genomics to expand the fungal tree of life.</title>
        <authorList>
            <person name="Ahrendt S.R."/>
            <person name="Quandt C.A."/>
            <person name="Ciobanu D."/>
            <person name="Clum A."/>
            <person name="Salamov A."/>
            <person name="Andreopoulos B."/>
            <person name="Cheng J.F."/>
            <person name="Woyke T."/>
            <person name="Pelin A."/>
            <person name="Henrissat B."/>
            <person name="Reynolds N.K."/>
            <person name="Benny G.L."/>
            <person name="Smith M.E."/>
            <person name="James T.Y."/>
            <person name="Grigoriev I.V."/>
        </authorList>
    </citation>
    <scope>NUCLEOTIDE SEQUENCE [LARGE SCALE GENOMIC DNA]</scope>
</reference>
<feature type="region of interest" description="Disordered" evidence="20">
    <location>
        <begin position="1424"/>
        <end position="1855"/>
    </location>
</feature>
<dbReference type="Gene3D" id="4.10.1060.10">
    <property type="entry name" value="Zinc finger, RanBP2-type"/>
    <property type="match status" value="2"/>
</dbReference>
<keyword evidence="11" id="KW-0238">DNA-binding</keyword>
<dbReference type="Proteomes" id="UP000269721">
    <property type="component" value="Unassembled WGS sequence"/>
</dbReference>
<keyword evidence="5" id="KW-0479">Metal-binding</keyword>
<feature type="region of interest" description="Disordered" evidence="20">
    <location>
        <begin position="2203"/>
        <end position="2339"/>
    </location>
</feature>
<evidence type="ECO:0000256" key="6">
    <source>
        <dbReference type="ARBA" id="ARBA00022771"/>
    </source>
</evidence>
<evidence type="ECO:0000256" key="20">
    <source>
        <dbReference type="SAM" id="MobiDB-lite"/>
    </source>
</evidence>
<dbReference type="GO" id="GO:0031965">
    <property type="term" value="C:nuclear membrane"/>
    <property type="evidence" value="ECO:0007669"/>
    <property type="project" value="UniProtKB-SubCell"/>
</dbReference>
<evidence type="ECO:0000313" key="23">
    <source>
        <dbReference type="Proteomes" id="UP000269721"/>
    </source>
</evidence>
<evidence type="ECO:0000256" key="7">
    <source>
        <dbReference type="ARBA" id="ARBA00022816"/>
    </source>
</evidence>
<evidence type="ECO:0000256" key="11">
    <source>
        <dbReference type="ARBA" id="ARBA00023125"/>
    </source>
</evidence>
<dbReference type="GO" id="GO:0006606">
    <property type="term" value="P:protein import into nucleus"/>
    <property type="evidence" value="ECO:0007669"/>
    <property type="project" value="TreeGrafter"/>
</dbReference>
<evidence type="ECO:0000256" key="18">
    <source>
        <dbReference type="ARBA" id="ARBA00079437"/>
    </source>
</evidence>
<evidence type="ECO:0000256" key="2">
    <source>
        <dbReference type="ARBA" id="ARBA00004126"/>
    </source>
</evidence>
<accession>A0A4P9WJ62</accession>
<feature type="compositionally biased region" description="Pro residues" evidence="20">
    <location>
        <begin position="1785"/>
        <end position="1819"/>
    </location>
</feature>
<feature type="compositionally biased region" description="Low complexity" evidence="20">
    <location>
        <begin position="727"/>
        <end position="744"/>
    </location>
</feature>
<feature type="domain" description="RanBP2-type" evidence="21">
    <location>
        <begin position="1265"/>
        <end position="1294"/>
    </location>
</feature>
<feature type="compositionally biased region" description="Gly residues" evidence="20">
    <location>
        <begin position="2248"/>
        <end position="2274"/>
    </location>
</feature>
<dbReference type="GO" id="GO:0008139">
    <property type="term" value="F:nuclear localization sequence binding"/>
    <property type="evidence" value="ECO:0007669"/>
    <property type="project" value="TreeGrafter"/>
</dbReference>
<feature type="region of interest" description="Disordered" evidence="20">
    <location>
        <begin position="614"/>
        <end position="645"/>
    </location>
</feature>
<dbReference type="OrthoDB" id="248320at2759"/>
<evidence type="ECO:0000256" key="14">
    <source>
        <dbReference type="ARBA" id="ARBA00023242"/>
    </source>
</evidence>
<feature type="compositionally biased region" description="Low complexity" evidence="20">
    <location>
        <begin position="2275"/>
        <end position="2289"/>
    </location>
</feature>
<proteinExistence type="inferred from homology"/>
<sequence>MRAALVPTEVSESWSSWLFYSRESVAESTLQGFAAGHGRSCAVSESRTRRPCELRTFHQTLNLQLNLLREESPRDRCSPPAAQTELFVSETSLDSCPAPCRLHLTSTPPVTAKPPQMSRFAALGAGGAASESMPVEEVDADEKDFETFQLKPLQVETKLKVSGPLKDAPSYASLLAVSQKYGYAVYATTKGFAFAYTKDIRDVIRKADPRAIVPFSKQVDVAVSDGAVHHVKLSADELTVIVGVKGAVLLFDVKHLAAGTAVDPFSRINMNASVVDIRPNPETFPDRCAVLDDSGNLTIVPFGGEVVAVPIPGLTSMCWSKKGKQLAVGDRNGTIFQVTPAGQVKNKIPRPGSVSDGMIVRHILWLEKPFVIIYEDPASEERKVAVVLQEGTQTDSYPALKKKTIVHGLIDPIFLSPGRGPGAYTECIRGWWDDRAMEGDEAKYAIIFADQRSVDLGFAGCDSQGTWANWNLSDSVTMPLDPNEVDTWAVGLAIDSTSTDTLPGMTPDEPAIPPVPVVLILASEGWLLAYDCVNYAAARRNQRCEMVVVAESVPPPTGPGKPQTPAAPAAVSQPASAAASSSPAVSAPASSEPWTAFAHSSNLTPFSGSSQSSSSIFGSASTTQPTGSLLNSAPPQSATSIFGSPLATQPNGSLFNSTTTLPTGGIVGSMPGNILGSAGAPKLSTGIFDKPVTAPVAKPGVFATAPKPTGGLFAPKADAPARNVFGASATSTPPSSSSTSTASAQPVFGTPTTYGAAQPSSIAFGTKDTGAKAPAVPGFARKKSDPAPVPFAKPAAAVPKQIPQAPKIAEAPKPSQQDTQKVLEQKFDDLYINAEKNMQLLFSHTRSIHLPGSEAQIALTVELEEKMKALDLAGSDIIAQLKAVGEKRDTLKARMLAAELKAQESEARLTALADPQKEIPHHELGPEMQEMREGLAARRKVSSRSEGKGCLTVYDFAAMLVALDAVTKAFEEARIDPQGKRKPTRSEFLGFSSASSVAPNYDAMCRSTLQITQTILATGNVLGKLEKQLGALIPADEKGPKPTVTRSAYGIFGDDEWAEEALGRPTGNPDQVVEAQLELRSKVKTALGSPSRAVPVNRSMRTPTVPAALLRRTPLAKKGAASAIPVTPKSVLSDITPPASAPVDAPLPVKKKPVIAPSSPTVPAPAPPSFTTFFNKPSGIPSAVDTAAGFSLPSKPLFTSAFGSPAFGSSPAPTPPGGSLFKGFSSSTAPSPVPAFASPATSRASTPGFGESGADKEKGGSSAVPAPKWTCDTCMVPNVAAAGKCVACESPRPGAVPATKWTCAICMVPNLAAAGKCVACESPRSGAVGAAVTKPAAVGGFGPGGGFSFGAQPKEDGTKPAAVGGFGAGGGFSFSGTPKEDGKKPAAVGGFALGAKLGAPKEDEKKPTPVVGFGTGGGFKFGGTLAPKPAATGSGGGIAFGEPAKKDASEDELEESDEGSFGEVDSGHELDSGSGGEEDDEDEDADEGTSSIAARPESPELPVQSKRLKPFGGSGGGSPSSPIPPTASPGFGSGGGFSLGGGAAKPAPVFGAAGGFSFAGNTAKVEERAGSPTPAAPSKVSFGGPSTVSFGGFSPAAQSASAGSVKSDCSPNPAATGFSFGSASSPLPDAEAERESAPGSPTKSEDSPESPVRKKAASAEPEPAPSPPRTAFGFGSGLKTPPVAKSPLPSKLPQPSASRTSTPSPTKSASGRAPSRSPSPAKGVSERAPSPASSPRGQAVSERAPSPAPSPKGKATAVEEPEDGDDAEDEERPAEGASDTCPRMPETPPADVPSPTPPPRQKTPEPPAPGPSNPAPQPPAAAAQPSAQPASSGADSDDDMGMGGGGGEKSVFGLGRKATPGAVNPMFGGFASTPAASCKFGCSIFRRPASSGSAFGTSSAGSSSPFGGATAKAASPFGGTTASPFGGPTANTRSPFGGLSTPVTSSSPFASAVAPPQPAFGAPGAFGGGSAFGQTSAAPAFGQTSAPSAFGQPASGSAFGQPASGSAFGQVASAPAAGSVFGQGASAPASVSAFGQGASAPASVSAFGQGASAPAFGQQASTSMFGQAAPAPAYGQTSSAPAFGQTAAPSAFNQPTTAFGQTGFGGGGFGAPAASAAPAFGQPSSLGGAFGTAAPTFGSTSFGSGAFGSVAPTFGQSVFGASSLGAIAPVAASIASVNSGGFASFSGQQSGFASLSANQPSIFDQSPNTFGAQQQQPGGFGAFGQQQQQQQQQQSPFGQFANANSGGSVFGGNSGGSLFGGGGGGGSPFGGGGSSSSSSSSFKPSGASFTAHRGPELRVSDAGRCIGRASKQRSKSSTDGVPFPCSQIVPIPLPVKSAE</sequence>
<evidence type="ECO:0000256" key="4">
    <source>
        <dbReference type="ARBA" id="ARBA00022448"/>
    </source>
</evidence>
<evidence type="ECO:0000256" key="8">
    <source>
        <dbReference type="ARBA" id="ARBA00022833"/>
    </source>
</evidence>
<dbReference type="EMBL" id="KZ994430">
    <property type="protein sequence ID" value="RKO92951.1"/>
    <property type="molecule type" value="Genomic_DNA"/>
</dbReference>
<keyword evidence="12" id="KW-0906">Nuclear pore complex</keyword>
<comment type="subcellular location">
    <subcellularLocation>
        <location evidence="2">Nucleus membrane</location>
    </subcellularLocation>
    <subcellularLocation>
        <location evidence="3">Nucleus</location>
        <location evidence="3">Nuclear pore complex</location>
    </subcellularLocation>
</comment>
<dbReference type="InterPro" id="IPR026054">
    <property type="entry name" value="Nucleoporin"/>
</dbReference>
<feature type="compositionally biased region" description="Low complexity" evidence="20">
    <location>
        <begin position="1544"/>
        <end position="1563"/>
    </location>
</feature>
<protein>
    <recommendedName>
        <fullName evidence="16">Nuclear pore complex protein Nup153</fullName>
    </recommendedName>
    <alternativeName>
        <fullName evidence="18">153 kDa nucleoporin</fullName>
    </alternativeName>
    <alternativeName>
        <fullName evidence="17">Nucleoporin Nup153</fullName>
    </alternativeName>
</protein>
<dbReference type="PANTHER" id="PTHR23193:SF23">
    <property type="entry name" value="NUCLEAR PORE COMPLEX PROTEIN NUP153"/>
    <property type="match status" value="1"/>
</dbReference>
<dbReference type="PROSITE" id="PS50199">
    <property type="entry name" value="ZF_RANBP2_2"/>
    <property type="match status" value="2"/>
</dbReference>
<feature type="compositionally biased region" description="Polar residues" evidence="20">
    <location>
        <begin position="1919"/>
        <end position="1934"/>
    </location>
</feature>
<name>A0A4P9WJ62_9FUNG</name>
<keyword evidence="14" id="KW-0539">Nucleus</keyword>
<feature type="compositionally biased region" description="Low complexity" evidence="20">
    <location>
        <begin position="1232"/>
        <end position="1242"/>
    </location>
</feature>
<dbReference type="PROSITE" id="PS01358">
    <property type="entry name" value="ZF_RANBP2_1"/>
    <property type="match status" value="2"/>
</dbReference>
<evidence type="ECO:0000259" key="21">
    <source>
        <dbReference type="PROSITE" id="PS50199"/>
    </source>
</evidence>
<feature type="region of interest" description="Disordered" evidence="20">
    <location>
        <begin position="1983"/>
        <end position="2005"/>
    </location>
</feature>
<dbReference type="Pfam" id="PF00641">
    <property type="entry name" value="Zn_ribbon_RanBP"/>
    <property type="match status" value="2"/>
</dbReference>
<keyword evidence="10" id="KW-0811">Translocation</keyword>
<evidence type="ECO:0000256" key="19">
    <source>
        <dbReference type="PROSITE-ProRule" id="PRU00322"/>
    </source>
</evidence>
<gene>
    <name evidence="22" type="ORF">BDK51DRAFT_40517</name>
</gene>
<dbReference type="SUPFAM" id="SSF117289">
    <property type="entry name" value="Nucleoporin domain"/>
    <property type="match status" value="1"/>
</dbReference>
<feature type="compositionally biased region" description="Gly residues" evidence="20">
    <location>
        <begin position="1531"/>
        <end position="1543"/>
    </location>
</feature>
<organism evidence="22 23">
    <name type="scientific">Blyttiomyces helicus</name>
    <dbReference type="NCBI Taxonomy" id="388810"/>
    <lineage>
        <taxon>Eukaryota</taxon>
        <taxon>Fungi</taxon>
        <taxon>Fungi incertae sedis</taxon>
        <taxon>Chytridiomycota</taxon>
        <taxon>Chytridiomycota incertae sedis</taxon>
        <taxon>Chytridiomycetes</taxon>
        <taxon>Chytridiomycetes incertae sedis</taxon>
        <taxon>Blyttiomyces</taxon>
    </lineage>
</organism>
<comment type="cofactor">
    <cofactor evidence="1">
        <name>Zn(2+)</name>
        <dbReference type="ChEBI" id="CHEBI:29105"/>
    </cofactor>
</comment>
<feature type="domain" description="RanBP2-type" evidence="21">
    <location>
        <begin position="1292"/>
        <end position="1326"/>
    </location>
</feature>
<feature type="compositionally biased region" description="Acidic residues" evidence="20">
    <location>
        <begin position="1449"/>
        <end position="1460"/>
    </location>
</feature>
<feature type="region of interest" description="Disordered" evidence="20">
    <location>
        <begin position="1232"/>
        <end position="1263"/>
    </location>
</feature>
<dbReference type="SUPFAM" id="SSF90209">
    <property type="entry name" value="Ran binding protein zinc finger-like"/>
    <property type="match status" value="2"/>
</dbReference>
<evidence type="ECO:0000256" key="10">
    <source>
        <dbReference type="ARBA" id="ARBA00023010"/>
    </source>
</evidence>
<evidence type="ECO:0000256" key="3">
    <source>
        <dbReference type="ARBA" id="ARBA00004567"/>
    </source>
</evidence>
<feature type="compositionally biased region" description="Low complexity" evidence="20">
    <location>
        <begin position="560"/>
        <end position="575"/>
    </location>
</feature>
<keyword evidence="7" id="KW-0509">mRNA transport</keyword>
<dbReference type="PANTHER" id="PTHR23193">
    <property type="entry name" value="NUCLEAR PORE COMPLEX PROTEIN NUP"/>
    <property type="match status" value="1"/>
</dbReference>
<dbReference type="InterPro" id="IPR001876">
    <property type="entry name" value="Znf_RanBP2"/>
</dbReference>
<feature type="region of interest" description="Disordered" evidence="20">
    <location>
        <begin position="1919"/>
        <end position="1942"/>
    </location>
</feature>